<dbReference type="Proteomes" id="UP000320913">
    <property type="component" value="Unassembled WGS sequence"/>
</dbReference>
<name>A0A538T6S6_UNCEI</name>
<evidence type="ECO:0000313" key="1">
    <source>
        <dbReference type="EMBL" id="TMQ59343.1"/>
    </source>
</evidence>
<reference evidence="1 2" key="1">
    <citation type="journal article" date="2019" name="Nat. Microbiol.">
        <title>Mediterranean grassland soil C-N compound turnover is dependent on rainfall and depth, and is mediated by genomically divergent microorganisms.</title>
        <authorList>
            <person name="Diamond S."/>
            <person name="Andeer P.F."/>
            <person name="Li Z."/>
            <person name="Crits-Christoph A."/>
            <person name="Burstein D."/>
            <person name="Anantharaman K."/>
            <person name="Lane K.R."/>
            <person name="Thomas B.C."/>
            <person name="Pan C."/>
            <person name="Northen T.R."/>
            <person name="Banfield J.F."/>
        </authorList>
    </citation>
    <scope>NUCLEOTIDE SEQUENCE [LARGE SCALE GENOMIC DNA]</scope>
    <source>
        <strain evidence="1">WS_5</strain>
    </source>
</reference>
<protein>
    <submittedName>
        <fullName evidence="1">Uncharacterized protein</fullName>
    </submittedName>
</protein>
<accession>A0A538T6S6</accession>
<dbReference type="AlphaFoldDB" id="A0A538T6S6"/>
<proteinExistence type="predicted"/>
<evidence type="ECO:0000313" key="2">
    <source>
        <dbReference type="Proteomes" id="UP000320913"/>
    </source>
</evidence>
<organism evidence="1 2">
    <name type="scientific">Eiseniibacteriota bacterium</name>
    <dbReference type="NCBI Taxonomy" id="2212470"/>
    <lineage>
        <taxon>Bacteria</taxon>
        <taxon>Candidatus Eiseniibacteriota</taxon>
    </lineage>
</organism>
<sequence>MGKKRNALKAKLGKLAVPLARFLLKSKLLMILLVLAVVGFWAGKHSHPDPTVIPYEELFENLSVLSYRDSPSDTSARFVVELSARGKIFKQYDIDSRRFLPPARGHDYGRAISGTRYRPLKIRGHVARGFWLELPDSTEHTILPDQFDELYRTTLDFVKPVSTVTVILGTLSGYSIGYRAATWSSSLSNPAMQRRVLAVPGIGKVIAREAWRRVLLEPVVMAREGDADKFATVRGMQRIYTNFFRLALNDSDSFIPHEAARLDSVGRSRDARVMRAFAQSVKRGSEDKVNLTSADFCAIEDWASLLDRRGHWSRGVAPASREERMRYYGTLTWYGIAPPLQDETRIWMGPRLLVREGDMEGFVADEIPLTGVGCPIAWRPWLRPNHSPMGSGTWAAQWMRESRQLAQAVDFTRDVARRLHGD</sequence>
<dbReference type="EMBL" id="VBOV01000102">
    <property type="protein sequence ID" value="TMQ59343.1"/>
    <property type="molecule type" value="Genomic_DNA"/>
</dbReference>
<comment type="caution">
    <text evidence="1">The sequence shown here is derived from an EMBL/GenBank/DDBJ whole genome shotgun (WGS) entry which is preliminary data.</text>
</comment>
<gene>
    <name evidence="1" type="ORF">E6K75_04160</name>
</gene>